<organism evidence="2 3">
    <name type="scientific">Popillia japonica</name>
    <name type="common">Japanese beetle</name>
    <dbReference type="NCBI Taxonomy" id="7064"/>
    <lineage>
        <taxon>Eukaryota</taxon>
        <taxon>Metazoa</taxon>
        <taxon>Ecdysozoa</taxon>
        <taxon>Arthropoda</taxon>
        <taxon>Hexapoda</taxon>
        <taxon>Insecta</taxon>
        <taxon>Pterygota</taxon>
        <taxon>Neoptera</taxon>
        <taxon>Endopterygota</taxon>
        <taxon>Coleoptera</taxon>
        <taxon>Polyphaga</taxon>
        <taxon>Scarabaeiformia</taxon>
        <taxon>Scarabaeidae</taxon>
        <taxon>Rutelinae</taxon>
        <taxon>Popillia</taxon>
    </lineage>
</organism>
<reference evidence="2 3" key="1">
    <citation type="journal article" date="2024" name="BMC Genomics">
        <title>De novo assembly and annotation of Popillia japonica's genome with initial clues to its potential as an invasive pest.</title>
        <authorList>
            <person name="Cucini C."/>
            <person name="Boschi S."/>
            <person name="Funari R."/>
            <person name="Cardaioli E."/>
            <person name="Iannotti N."/>
            <person name="Marturano G."/>
            <person name="Paoli F."/>
            <person name="Bruttini M."/>
            <person name="Carapelli A."/>
            <person name="Frati F."/>
            <person name="Nardi F."/>
        </authorList>
    </citation>
    <scope>NUCLEOTIDE SEQUENCE [LARGE SCALE GENOMIC DNA]</scope>
    <source>
        <strain evidence="2">DMR45628</strain>
    </source>
</reference>
<dbReference type="Proteomes" id="UP001458880">
    <property type="component" value="Unassembled WGS sequence"/>
</dbReference>
<accession>A0AAW1KFE0</accession>
<sequence length="145" mass="16527">MPLTREQICEIKAAVKVSIDELIQNDAFIQCVCETLTKTIEKKIDEALKTYSDSIEHLEEQNNALQAEEHDENLERKVIAFCKDKLGVTIESNDIDGVHRLGKADKSKSSRPIMIQFTNHPLNPMILMGYIAWERLINLNHPALL</sequence>
<feature type="coiled-coil region" evidence="1">
    <location>
        <begin position="41"/>
        <end position="75"/>
    </location>
</feature>
<comment type="caution">
    <text evidence="2">The sequence shown here is derived from an EMBL/GenBank/DDBJ whole genome shotgun (WGS) entry which is preliminary data.</text>
</comment>
<dbReference type="EMBL" id="JASPKY010000252">
    <property type="protein sequence ID" value="KAK9716823.1"/>
    <property type="molecule type" value="Genomic_DNA"/>
</dbReference>
<name>A0AAW1KFE0_POPJA</name>
<protein>
    <submittedName>
        <fullName evidence="2">Uncharacterized protein</fullName>
    </submittedName>
</protein>
<keyword evidence="1" id="KW-0175">Coiled coil</keyword>
<dbReference type="AlphaFoldDB" id="A0AAW1KFE0"/>
<gene>
    <name evidence="2" type="ORF">QE152_g24519</name>
</gene>
<evidence type="ECO:0000256" key="1">
    <source>
        <dbReference type="SAM" id="Coils"/>
    </source>
</evidence>
<proteinExistence type="predicted"/>
<keyword evidence="3" id="KW-1185">Reference proteome</keyword>
<evidence type="ECO:0000313" key="2">
    <source>
        <dbReference type="EMBL" id="KAK9716823.1"/>
    </source>
</evidence>
<evidence type="ECO:0000313" key="3">
    <source>
        <dbReference type="Proteomes" id="UP001458880"/>
    </source>
</evidence>